<dbReference type="InterPro" id="IPR023635">
    <property type="entry name" value="Peptide_deformylase"/>
</dbReference>
<keyword evidence="7" id="KW-1185">Reference proteome</keyword>
<dbReference type="PANTHER" id="PTHR10458:SF22">
    <property type="entry name" value="PEPTIDE DEFORMYLASE"/>
    <property type="match status" value="1"/>
</dbReference>
<sequence length="216" mass="25124">MEFITKTKTMLCLLFFAAMAYSQQYKKLTTLEKKLILVDTTQMMRVTQTKFHNDSIILKNVSKPINPKDKLTTVLANRMLKSVLDPSRRGVGIAAPQVGINRRMVLVQRFDKENKPFEVFINPEIVWKSELMQKGPEGDLSFDERGMIYRHYSVKVQYFNLKGEKISETLEGFTAVIFQHERDHLDGILLTDRQKEQENLKFKPSTSNSNLYLIEK</sequence>
<dbReference type="HAMAP" id="MF_00163">
    <property type="entry name" value="Pep_deformylase"/>
    <property type="match status" value="1"/>
</dbReference>
<dbReference type="PIRSF" id="PIRSF004749">
    <property type="entry name" value="Pep_def"/>
    <property type="match status" value="1"/>
</dbReference>
<feature type="active site" evidence="4">
    <location>
        <position position="181"/>
    </location>
</feature>
<feature type="chain" id="PRO_5045755961" description="Peptide deformylase-like" evidence="5">
    <location>
        <begin position="21"/>
        <end position="216"/>
    </location>
</feature>
<protein>
    <recommendedName>
        <fullName evidence="4">Peptide deformylase-like</fullName>
    </recommendedName>
    <alternativeName>
        <fullName evidence="4">Polypeptide deformylase-like</fullName>
    </alternativeName>
</protein>
<dbReference type="PANTHER" id="PTHR10458">
    <property type="entry name" value="PEPTIDE DEFORMYLASE"/>
    <property type="match status" value="1"/>
</dbReference>
<dbReference type="PRINTS" id="PR01576">
    <property type="entry name" value="PDEFORMYLASE"/>
</dbReference>
<evidence type="ECO:0000256" key="3">
    <source>
        <dbReference type="ARBA" id="ARBA00022801"/>
    </source>
</evidence>
<dbReference type="EMBL" id="JACSOD020000494">
    <property type="protein sequence ID" value="MBM6499977.1"/>
    <property type="molecule type" value="Genomic_DNA"/>
</dbReference>
<keyword evidence="5" id="KW-0732">Signal</keyword>
<evidence type="ECO:0000256" key="5">
    <source>
        <dbReference type="SAM" id="SignalP"/>
    </source>
</evidence>
<dbReference type="Pfam" id="PF01327">
    <property type="entry name" value="Pep_deformylase"/>
    <property type="match status" value="1"/>
</dbReference>
<dbReference type="GO" id="GO:0042586">
    <property type="term" value="F:peptide deformylase activity"/>
    <property type="evidence" value="ECO:0007669"/>
    <property type="project" value="UniProtKB-EC"/>
</dbReference>
<keyword evidence="3 6" id="KW-0378">Hydrolase</keyword>
<comment type="similarity">
    <text evidence="1 4">Belongs to the polypeptide deformylase family.</text>
</comment>
<dbReference type="Gene3D" id="3.90.45.10">
    <property type="entry name" value="Peptide deformylase"/>
    <property type="match status" value="1"/>
</dbReference>
<proteinExistence type="inferred from homology"/>
<dbReference type="CDD" id="cd00487">
    <property type="entry name" value="Pep_deformylase"/>
    <property type="match status" value="1"/>
</dbReference>
<evidence type="ECO:0000313" key="7">
    <source>
        <dbReference type="Proteomes" id="UP000759529"/>
    </source>
</evidence>
<reference evidence="6 7" key="1">
    <citation type="submission" date="2021-02" db="EMBL/GenBank/DDBJ databases">
        <authorList>
            <person name="Jung H.S."/>
            <person name="Chun B.H."/>
            <person name="Jeon C.O."/>
        </authorList>
    </citation>
    <scope>NUCLEOTIDE SEQUENCE [LARGE SCALE GENOMIC DNA]</scope>
    <source>
        <strain evidence="6 7">LMG 25203</strain>
    </source>
</reference>
<comment type="caution">
    <text evidence="6">The sequence shown here is derived from an EMBL/GenBank/DDBJ whole genome shotgun (WGS) entry which is preliminary data.</text>
</comment>
<gene>
    <name evidence="6" type="primary">def</name>
    <name evidence="6" type="ORF">H9X54_011800</name>
</gene>
<evidence type="ECO:0000313" key="6">
    <source>
        <dbReference type="EMBL" id="MBM6499977.1"/>
    </source>
</evidence>
<dbReference type="NCBIfam" id="TIGR00079">
    <property type="entry name" value="pept_deformyl"/>
    <property type="match status" value="1"/>
</dbReference>
<name>A0ABS2D0I4_9FLAO</name>
<dbReference type="SUPFAM" id="SSF56420">
    <property type="entry name" value="Peptide deformylase"/>
    <property type="match status" value="1"/>
</dbReference>
<comment type="caution">
    <text evidence="4">Lacks conserved residue(s) required for the propagation of feature annotation.</text>
</comment>
<evidence type="ECO:0000256" key="1">
    <source>
        <dbReference type="ARBA" id="ARBA00010759"/>
    </source>
</evidence>
<feature type="signal peptide" evidence="5">
    <location>
        <begin position="1"/>
        <end position="20"/>
    </location>
</feature>
<organism evidence="6 7">
    <name type="scientific">Flavobacterium macrobrachii</name>
    <dbReference type="NCBI Taxonomy" id="591204"/>
    <lineage>
        <taxon>Bacteria</taxon>
        <taxon>Pseudomonadati</taxon>
        <taxon>Bacteroidota</taxon>
        <taxon>Flavobacteriia</taxon>
        <taxon>Flavobacteriales</taxon>
        <taxon>Flavobacteriaceae</taxon>
        <taxon>Flavobacterium</taxon>
    </lineage>
</organism>
<evidence type="ECO:0000256" key="4">
    <source>
        <dbReference type="HAMAP-Rule" id="MF_00163"/>
    </source>
</evidence>
<accession>A0ABS2D0I4</accession>
<evidence type="ECO:0000256" key="2">
    <source>
        <dbReference type="ARBA" id="ARBA00022723"/>
    </source>
</evidence>
<keyword evidence="2" id="KW-0479">Metal-binding</keyword>
<dbReference type="Proteomes" id="UP000759529">
    <property type="component" value="Unassembled WGS sequence"/>
</dbReference>
<dbReference type="RefSeq" id="WP_187657080.1">
    <property type="nucleotide sequence ID" value="NZ_JACSOD020000494.1"/>
</dbReference>
<dbReference type="InterPro" id="IPR036821">
    <property type="entry name" value="Peptide_deformylase_sf"/>
</dbReference>